<dbReference type="Proteomes" id="UP000885753">
    <property type="component" value="Unassembled WGS sequence"/>
</dbReference>
<name>A0A7C2QZ04_9FLAO</name>
<comment type="caution">
    <text evidence="1">The sequence shown here is derived from an EMBL/GenBank/DDBJ whole genome shotgun (WGS) entry which is preliminary data.</text>
</comment>
<evidence type="ECO:0000313" key="1">
    <source>
        <dbReference type="EMBL" id="HER40390.1"/>
    </source>
</evidence>
<proteinExistence type="predicted"/>
<sequence>MRPLENSEDLDPLIHRIGNAKYVLLGEASHGTHEYYTWRAEISKRLIEEKGF</sequence>
<gene>
    <name evidence="1" type="ORF">ENO10_04135</name>
</gene>
<dbReference type="PANTHER" id="PTHR31299">
    <property type="entry name" value="ESTERASE, PUTATIVE (AFU_ORTHOLOGUE AFUA_1G05850)-RELATED"/>
    <property type="match status" value="1"/>
</dbReference>
<reference evidence="1" key="1">
    <citation type="journal article" date="2020" name="mSystems">
        <title>Genome- and Community-Level Interaction Insights into Carbon Utilization and Element Cycling Functions of Hydrothermarchaeota in Hydrothermal Sediment.</title>
        <authorList>
            <person name="Zhou Z."/>
            <person name="Liu Y."/>
            <person name="Xu W."/>
            <person name="Pan J."/>
            <person name="Luo Z.H."/>
            <person name="Li M."/>
        </authorList>
    </citation>
    <scope>NUCLEOTIDE SEQUENCE [LARGE SCALE GENOMIC DNA]</scope>
    <source>
        <strain evidence="1">SpSt-1235</strain>
    </source>
</reference>
<protein>
    <submittedName>
        <fullName evidence="1">Erythromycin esterase family protein</fullName>
    </submittedName>
</protein>
<dbReference type="PANTHER" id="PTHR31299:SF0">
    <property type="entry name" value="ESTERASE, PUTATIVE (AFU_ORTHOLOGUE AFUA_1G05850)-RELATED"/>
    <property type="match status" value="1"/>
</dbReference>
<dbReference type="InterPro" id="IPR052036">
    <property type="entry name" value="Hydrolase/PRTase-associated"/>
</dbReference>
<organism evidence="1">
    <name type="scientific">Salinimicrobium catena</name>
    <dbReference type="NCBI Taxonomy" id="390640"/>
    <lineage>
        <taxon>Bacteria</taxon>
        <taxon>Pseudomonadati</taxon>
        <taxon>Bacteroidota</taxon>
        <taxon>Flavobacteriia</taxon>
        <taxon>Flavobacteriales</taxon>
        <taxon>Flavobacteriaceae</taxon>
        <taxon>Salinimicrobium</taxon>
    </lineage>
</organism>
<dbReference type="EMBL" id="DSEE01000306">
    <property type="protein sequence ID" value="HER40390.1"/>
    <property type="molecule type" value="Genomic_DNA"/>
</dbReference>
<feature type="non-terminal residue" evidence="1">
    <location>
        <position position="52"/>
    </location>
</feature>
<dbReference type="Gene3D" id="3.40.1660.10">
    <property type="entry name" value="EreA-like (biosynthetic domain)"/>
    <property type="match status" value="1"/>
</dbReference>
<dbReference type="AlphaFoldDB" id="A0A7C2QZ04"/>
<dbReference type="SUPFAM" id="SSF159501">
    <property type="entry name" value="EreA/ChaN-like"/>
    <property type="match status" value="1"/>
</dbReference>
<accession>A0A7C2QZ04</accession>